<proteinExistence type="predicted"/>
<dbReference type="EMBL" id="QPJT01000001">
    <property type="protein sequence ID" value="RCX20871.1"/>
    <property type="molecule type" value="Genomic_DNA"/>
</dbReference>
<dbReference type="Pfam" id="PF09684">
    <property type="entry name" value="Tail_P2_I"/>
    <property type="match status" value="1"/>
</dbReference>
<name>A0A369BHI8_9FIRM</name>
<accession>A0A369BHI8</accession>
<dbReference type="Proteomes" id="UP000253034">
    <property type="component" value="Unassembled WGS sequence"/>
</dbReference>
<dbReference type="RefSeq" id="WP_242987338.1">
    <property type="nucleotide sequence ID" value="NZ_QPJT01000001.1"/>
</dbReference>
<dbReference type="AlphaFoldDB" id="A0A369BHI8"/>
<evidence type="ECO:0000313" key="1">
    <source>
        <dbReference type="EMBL" id="RCX20871.1"/>
    </source>
</evidence>
<dbReference type="NCBIfam" id="TIGR01634">
    <property type="entry name" value="tail_P2_I"/>
    <property type="match status" value="1"/>
</dbReference>
<sequence length="187" mass="21640">MINLENINLLDLQSSQMKKDPTTIALCAALAPHFRQLAKEVRLCLIYSRIYELDETTLDELAWQMHIDWYDANATLQQKRELVKTAILIHRTRGTPYAVEELIKTYFGDGYIQEWPLYGGEPYMFKVVTSNPSVTDYQAAQFRKVLGYAKNIRSHLEEIIIVLTGEMELYFGSAVHTGDYIQIRQVM</sequence>
<protein>
    <submittedName>
        <fullName evidence="1">Phage tail P2-like protein</fullName>
    </submittedName>
</protein>
<evidence type="ECO:0000313" key="2">
    <source>
        <dbReference type="Proteomes" id="UP000253034"/>
    </source>
</evidence>
<gene>
    <name evidence="1" type="ORF">DFR58_10173</name>
</gene>
<dbReference type="InterPro" id="IPR006521">
    <property type="entry name" value="Tail_protein_I"/>
</dbReference>
<organism evidence="1 2">
    <name type="scientific">Anaerobacterium chartisolvens</name>
    <dbReference type="NCBI Taxonomy" id="1297424"/>
    <lineage>
        <taxon>Bacteria</taxon>
        <taxon>Bacillati</taxon>
        <taxon>Bacillota</taxon>
        <taxon>Clostridia</taxon>
        <taxon>Eubacteriales</taxon>
        <taxon>Oscillospiraceae</taxon>
        <taxon>Anaerobacterium</taxon>
    </lineage>
</organism>
<keyword evidence="2" id="KW-1185">Reference proteome</keyword>
<reference evidence="1 2" key="1">
    <citation type="submission" date="2018-07" db="EMBL/GenBank/DDBJ databases">
        <title>Genomic Encyclopedia of Type Strains, Phase IV (KMG-IV): sequencing the most valuable type-strain genomes for metagenomic binning, comparative biology and taxonomic classification.</title>
        <authorList>
            <person name="Goeker M."/>
        </authorList>
    </citation>
    <scope>NUCLEOTIDE SEQUENCE [LARGE SCALE GENOMIC DNA]</scope>
    <source>
        <strain evidence="1 2">DSM 27016</strain>
    </source>
</reference>
<comment type="caution">
    <text evidence="1">The sequence shown here is derived from an EMBL/GenBank/DDBJ whole genome shotgun (WGS) entry which is preliminary data.</text>
</comment>